<evidence type="ECO:0000313" key="2">
    <source>
        <dbReference type="EMBL" id="MDI5969960.1"/>
    </source>
</evidence>
<dbReference type="Pfam" id="PF26607">
    <property type="entry name" value="DUF8189"/>
    <property type="match status" value="2"/>
</dbReference>
<dbReference type="SUPFAM" id="SSF89372">
    <property type="entry name" value="Fucose-specific lectin"/>
    <property type="match status" value="2"/>
</dbReference>
<comment type="caution">
    <text evidence="2">The sequence shown here is derived from an EMBL/GenBank/DDBJ whole genome shotgun (WGS) entry which is preliminary data.</text>
</comment>
<dbReference type="Gene3D" id="2.120.10.70">
    <property type="entry name" value="Fucose-specific lectin"/>
    <property type="match status" value="1"/>
</dbReference>
<accession>A0AA90KG08</accession>
<evidence type="ECO:0000259" key="1">
    <source>
        <dbReference type="Pfam" id="PF26607"/>
    </source>
</evidence>
<dbReference type="EMBL" id="JABXJJ020000012">
    <property type="protein sequence ID" value="MDI5969960.1"/>
    <property type="molecule type" value="Genomic_DNA"/>
</dbReference>
<dbReference type="RefSeq" id="WP_271315735.1">
    <property type="nucleotide sequence ID" value="NZ_JABXJJ020000012.1"/>
</dbReference>
<reference evidence="2" key="1">
    <citation type="submission" date="2023-05" db="EMBL/GenBank/DDBJ databases">
        <title>Streptantibioticus silvisoli sp. nov., acidotolerant actinomycetes 1 from pine litter.</title>
        <authorList>
            <person name="Swiecimska M."/>
            <person name="Golinska P."/>
            <person name="Sangal V."/>
            <person name="Wachnowicz B."/>
            <person name="Goodfellow M."/>
        </authorList>
    </citation>
    <scope>NUCLEOTIDE SEQUENCE</scope>
    <source>
        <strain evidence="2">SL13</strain>
    </source>
</reference>
<organism evidence="2">
    <name type="scientific">Streptantibioticus silvisoli</name>
    <dbReference type="NCBI Taxonomy" id="2705255"/>
    <lineage>
        <taxon>Bacteria</taxon>
        <taxon>Bacillati</taxon>
        <taxon>Actinomycetota</taxon>
        <taxon>Actinomycetes</taxon>
        <taxon>Kitasatosporales</taxon>
        <taxon>Streptomycetaceae</taxon>
        <taxon>Streptantibioticus</taxon>
    </lineage>
</organism>
<feature type="domain" description="PLL-like beta propeller" evidence="1">
    <location>
        <begin position="9"/>
        <end position="150"/>
    </location>
</feature>
<sequence>MPTSTTPGTGWGEWSNLEGQLFCAPVPRHQADGRLALVAVGPRAGIITREILRDGTWDGGWTRISDTSDALSRPATLRDDDGLGHVFFNTGGGTLYGVRQTAVNGGWSGQFATPATGVKGPPFAVRAANGGVHVFYRGTDGDAYVIRQLPDSGGGYSDPVGLGPSATFPSAALDGSGRLVVVLHHADGRLCVRQEVAPGTGDYGGHVTVGTAAETVEAFAVTDARGQVHVFYRSTGGELWGVAQDPAYRGWGEPRRLAGAIVARPTACLGQDGRLNVVVQGDDDSARIGVQTAPGSHDYGAWSGFGGSIGSPAPVVTIAAHQDGRLVAAHQAARTRNAWIREQTWT</sequence>
<name>A0AA90KG08_9ACTN</name>
<gene>
    <name evidence="2" type="ORF">POF50_011530</name>
</gene>
<proteinExistence type="predicted"/>
<dbReference type="InterPro" id="IPR058502">
    <property type="entry name" value="PLL-like_beta-prop"/>
</dbReference>
<protein>
    <recommendedName>
        <fullName evidence="1">PLL-like beta propeller domain-containing protein</fullName>
    </recommendedName>
</protein>
<feature type="domain" description="PLL-like beta propeller" evidence="1">
    <location>
        <begin position="166"/>
        <end position="329"/>
    </location>
</feature>
<dbReference type="AlphaFoldDB" id="A0AA90KG08"/>